<dbReference type="Pfam" id="PF15680">
    <property type="entry name" value="OFCC1"/>
    <property type="match status" value="1"/>
</dbReference>
<dbReference type="AlphaFoldDB" id="A0A6G1QM66"/>
<evidence type="ECO:0000256" key="1">
    <source>
        <dbReference type="SAM" id="MobiDB-lite"/>
    </source>
</evidence>
<dbReference type="InterPro" id="IPR031390">
    <property type="entry name" value="OFCC1"/>
</dbReference>
<accession>A0A6G1QM66</accession>
<dbReference type="PANTHER" id="PTHR33862:SF3">
    <property type="entry name" value="OROFACIAL CLEFT 1 CANDIDATE GENE 1 PROTEIN"/>
    <property type="match status" value="1"/>
</dbReference>
<keyword evidence="3" id="KW-1185">Reference proteome</keyword>
<organism evidence="2 3">
    <name type="scientific">Channa argus</name>
    <name type="common">Northern snakehead</name>
    <name type="synonym">Ophicephalus argus</name>
    <dbReference type="NCBI Taxonomy" id="215402"/>
    <lineage>
        <taxon>Eukaryota</taxon>
        <taxon>Metazoa</taxon>
        <taxon>Chordata</taxon>
        <taxon>Craniata</taxon>
        <taxon>Vertebrata</taxon>
        <taxon>Euteleostomi</taxon>
        <taxon>Actinopterygii</taxon>
        <taxon>Neopterygii</taxon>
        <taxon>Teleostei</taxon>
        <taxon>Neoteleostei</taxon>
        <taxon>Acanthomorphata</taxon>
        <taxon>Anabantaria</taxon>
        <taxon>Anabantiformes</taxon>
        <taxon>Channoidei</taxon>
        <taxon>Channidae</taxon>
        <taxon>Channa</taxon>
    </lineage>
</organism>
<protein>
    <submittedName>
        <fullName evidence="2">Orofacial cleft 1 candidate gene 1 protein-like protein</fullName>
    </submittedName>
</protein>
<reference evidence="2 3" key="1">
    <citation type="submission" date="2019-02" db="EMBL/GenBank/DDBJ databases">
        <title>Opniocepnalus argus genome.</title>
        <authorList>
            <person name="Zhou C."/>
            <person name="Xiao S."/>
        </authorList>
    </citation>
    <scope>NUCLEOTIDE SEQUENCE [LARGE SCALE GENOMIC DNA]</scope>
    <source>
        <strain evidence="2">OARG1902GOOAL</strain>
        <tissue evidence="2">Muscle</tissue>
    </source>
</reference>
<proteinExistence type="predicted"/>
<feature type="compositionally biased region" description="Polar residues" evidence="1">
    <location>
        <begin position="398"/>
        <end position="412"/>
    </location>
</feature>
<feature type="region of interest" description="Disordered" evidence="1">
    <location>
        <begin position="393"/>
        <end position="417"/>
    </location>
</feature>
<dbReference type="Proteomes" id="UP000503349">
    <property type="component" value="Chromosome 19"/>
</dbReference>
<evidence type="ECO:0000313" key="2">
    <source>
        <dbReference type="EMBL" id="KAF3703459.1"/>
    </source>
</evidence>
<name>A0A6G1QM66_CHAAH</name>
<sequence>MAASLLINVSPSADVPGALRNWLNAALAALFAAPTHTRTLSRCSVNICTHNVAKKRRWVGIRFDLSRDNIIGIRDVKGERGLKKVEMARQPSCQPASQPATEIKLLKGKERLLIPTCLSGDLQTHSFSDISVQLVQELLHMCVWVTDCVLITLTTELTMEGKNSDLARCIAEITPKKKGDSVALHGMKGFVWHTLAIVQRSGSASDDLLQSVEMDTFGSKLQQKALQQPKQKKSKSAEFLMGRDERAALVGIENPAFDGGGSAELSVPSLWLGREIRGDRPDSTLAAHQKKMELQAPAKERGNEHAQNYFDPLSAEQTDPRHSRMVGVSTEDELELTTLHEDENRLYQRMAALLDEDDTFIDIPGMLVASRDEEVLEVKAGDPVFQQRLLLHDGGGEASSSRPSQAHTTAKTEASAGLGGDAGLRAGRMFLVIMDDCAGRHDDNINYCTQDLLLCLVVLWVGGSRTPALSDECGSEFNEMTSSRQR</sequence>
<dbReference type="EMBL" id="CM015730">
    <property type="protein sequence ID" value="KAF3703459.1"/>
    <property type="molecule type" value="Genomic_DNA"/>
</dbReference>
<reference evidence="3" key="2">
    <citation type="submission" date="2019-02" db="EMBL/GenBank/DDBJ databases">
        <title>Opniocepnalus argus Var Kimnra genome.</title>
        <authorList>
            <person name="Zhou C."/>
            <person name="Xiao S."/>
        </authorList>
    </citation>
    <scope>NUCLEOTIDE SEQUENCE [LARGE SCALE GENOMIC DNA]</scope>
</reference>
<dbReference type="PANTHER" id="PTHR33862">
    <property type="entry name" value="OROFACIAL CLEFT 1 CANDIDATE GENE 1 PROTEIN"/>
    <property type="match status" value="1"/>
</dbReference>
<gene>
    <name evidence="2" type="ORF">EXN66_Car019147</name>
</gene>
<evidence type="ECO:0000313" key="3">
    <source>
        <dbReference type="Proteomes" id="UP000503349"/>
    </source>
</evidence>